<feature type="compositionally biased region" description="Basic and acidic residues" evidence="9">
    <location>
        <begin position="723"/>
        <end position="741"/>
    </location>
</feature>
<feature type="compositionally biased region" description="Acidic residues" evidence="9">
    <location>
        <begin position="1089"/>
        <end position="1098"/>
    </location>
</feature>
<feature type="repeat" description="ANK" evidence="8">
    <location>
        <begin position="516"/>
        <end position="548"/>
    </location>
</feature>
<feature type="repeat" description="ANK" evidence="8">
    <location>
        <begin position="853"/>
        <end position="885"/>
    </location>
</feature>
<dbReference type="GeneID" id="107111245"/>
<dbReference type="InterPro" id="IPR002909">
    <property type="entry name" value="IPT_dom"/>
</dbReference>
<feature type="repeat" description="ANK" evidence="8">
    <location>
        <begin position="588"/>
        <end position="620"/>
    </location>
</feature>
<evidence type="ECO:0000256" key="5">
    <source>
        <dbReference type="ARBA" id="ARBA00023159"/>
    </source>
</evidence>
<dbReference type="PROSITE" id="PS01204">
    <property type="entry name" value="REL_1"/>
    <property type="match status" value="1"/>
</dbReference>
<dbReference type="InterPro" id="IPR011029">
    <property type="entry name" value="DEATH-like_dom_sf"/>
</dbReference>
<dbReference type="InterPro" id="IPR036770">
    <property type="entry name" value="Ankyrin_rpt-contain_sf"/>
</dbReference>
<evidence type="ECO:0000256" key="2">
    <source>
        <dbReference type="ARBA" id="ARBA00023015"/>
    </source>
</evidence>
<dbReference type="SMART" id="SM00248">
    <property type="entry name" value="ANK"/>
    <property type="match status" value="7"/>
</dbReference>
<dbReference type="InterPro" id="IPR000488">
    <property type="entry name" value="Death_dom"/>
</dbReference>
<evidence type="ECO:0000313" key="11">
    <source>
        <dbReference type="Proteomes" id="UP000694871"/>
    </source>
</evidence>
<evidence type="ECO:0000256" key="8">
    <source>
        <dbReference type="PROSITE-ProRule" id="PRU00023"/>
    </source>
</evidence>
<evidence type="ECO:0000256" key="7">
    <source>
        <dbReference type="ARBA" id="ARBA00023242"/>
    </source>
</evidence>
<evidence type="ECO:0000259" key="10">
    <source>
        <dbReference type="PROSITE" id="PS50254"/>
    </source>
</evidence>
<dbReference type="SMART" id="SM00005">
    <property type="entry name" value="DEATH"/>
    <property type="match status" value="2"/>
</dbReference>
<dbReference type="PANTHER" id="PTHR24169:SF21">
    <property type="entry name" value="NUCLEAR FACTOR NF-KAPPA-B P100 SUBUNIT"/>
    <property type="match status" value="1"/>
</dbReference>
<dbReference type="Pfam" id="PF00554">
    <property type="entry name" value="RHD_DNA_bind"/>
    <property type="match status" value="1"/>
</dbReference>
<dbReference type="InterPro" id="IPR000451">
    <property type="entry name" value="NFkB/Dor"/>
</dbReference>
<dbReference type="Proteomes" id="UP000694871">
    <property type="component" value="Unplaced"/>
</dbReference>
<reference evidence="12" key="1">
    <citation type="submission" date="2025-08" db="UniProtKB">
        <authorList>
            <consortium name="RefSeq"/>
        </authorList>
    </citation>
    <scope>IDENTIFICATION</scope>
</reference>
<evidence type="ECO:0000256" key="1">
    <source>
        <dbReference type="ARBA" id="ARBA00004123"/>
    </source>
</evidence>
<feature type="repeat" description="ANK" evidence="8">
    <location>
        <begin position="656"/>
        <end position="688"/>
    </location>
</feature>
<dbReference type="PANTHER" id="PTHR24169">
    <property type="entry name" value="NUCLEAR FACTOR NF-KAPPA-B PROTEIN"/>
    <property type="match status" value="1"/>
</dbReference>
<evidence type="ECO:0000313" key="12">
    <source>
        <dbReference type="RefSeq" id="XP_015267679.1"/>
    </source>
</evidence>
<dbReference type="SUPFAM" id="SSF48403">
    <property type="entry name" value="Ankyrin repeat"/>
    <property type="match status" value="2"/>
</dbReference>
<comment type="subcellular location">
    <subcellularLocation>
        <location evidence="1">Nucleus</location>
    </subcellularLocation>
</comment>
<dbReference type="PROSITE" id="PS50254">
    <property type="entry name" value="REL_2"/>
    <property type="match status" value="1"/>
</dbReference>
<dbReference type="Gene3D" id="1.25.40.20">
    <property type="entry name" value="Ankyrin repeat-containing domain"/>
    <property type="match status" value="2"/>
</dbReference>
<keyword evidence="2" id="KW-0805">Transcription regulation</keyword>
<dbReference type="InterPro" id="IPR013783">
    <property type="entry name" value="Ig-like_fold"/>
</dbReference>
<organism evidence="11 12">
    <name type="scientific">Gekko japonicus</name>
    <name type="common">Schlegel's Japanese gecko</name>
    <dbReference type="NCBI Taxonomy" id="146911"/>
    <lineage>
        <taxon>Eukaryota</taxon>
        <taxon>Metazoa</taxon>
        <taxon>Chordata</taxon>
        <taxon>Craniata</taxon>
        <taxon>Vertebrata</taxon>
        <taxon>Euteleostomi</taxon>
        <taxon>Lepidosauria</taxon>
        <taxon>Squamata</taxon>
        <taxon>Bifurcata</taxon>
        <taxon>Gekkota</taxon>
        <taxon>Gekkonidae</taxon>
        <taxon>Gekkoninae</taxon>
        <taxon>Gekko</taxon>
    </lineage>
</organism>
<keyword evidence="5" id="KW-0010">Activator</keyword>
<dbReference type="InterPro" id="IPR002110">
    <property type="entry name" value="Ankyrin_rpt"/>
</dbReference>
<dbReference type="SUPFAM" id="SSF81296">
    <property type="entry name" value="E set domains"/>
    <property type="match status" value="1"/>
</dbReference>
<dbReference type="PRINTS" id="PR00057">
    <property type="entry name" value="NFKBTNSCPFCT"/>
</dbReference>
<sequence length="1125" mass="121135">MQELPGGNETAGAAAAASKRGQSSPVFGAGNLEGPFLTIIEQPKQRGFRFRYGCEGPSHGGLPGASSEKGHKTYPTVRISNYVGQAKIEVDLVTHTDPPQVHAHSLVGKQCNEAGNCVVTVGPKDMTAQFNNLGVLHVTKKNMMEIIKEKLHKQKMRNRMQPPTASELEAIEQEAKELKKTMDLSIVRLRFSAYLRDSSGDFTLALKPVISDPIHDSKSPGASNLKISRMDKTAGSVRGGDEVYLLCDKVQKDDIEVRFYEDDENGWQAFGDFSPTDVHKQYAIVFRTPPYHKSKIDRPVTVFLQLKRKRGGDVSDSKQFTYYPVVEDKEEVERKRKKTLPQFPQHFGGGAPMGGAGGGAGGYGSGGAGNPWHSSGYNPYNSNVYLSGTHPPVGGYQGGRGIQMPRAALLDEAEDGDRPCVEEKSYLELLRRAQGCGTWMLMLARRSAQALLDYAITADPRMLLAVQRHLAASQDENGDTPLHLSVIHEQTAVTRELAQVAVSIPSQQILNIANHLQQTPLHLAVITQQPRVAAYLLQAGADPTLLDRYGNSVLHLALQAGDQEMLRTLSRHLGPHLLHLLLETPNYSGLFPVHLAVKRKSLACLELLVEKGADVNAGERQSGRTPLHLAVEMEDLTLASHLLKKLGADVNARTSAGNTPLHLAAGMGSPILTKLLINAGADVACENDEPVLASSPGPSSDAEAEEEEEWLMQLGESCPGTRAEGDGHHPSGRGRESHEHPPLGPGRGHTPLDLTRSQKVKDILLEASLRSPGQTPEATSPSPGGSLLALDSSSLQIVERLLNRDCPGADWRELAKRLGLCSLVETYKGAASPSRRLLQSYELGADVNARTSAGNTPLHLAAGMGSPILTKLLINAGADVACENDEPVLASSPGPSSDAEAEEEEEWLMQLGESCPGTRAEGDGHHPSGRGRESHEHPPLGPGRGHTPLDLTRSQKVKDILLEASLRSPGQTPEATSPSPGGSLLALDSSSLQIVERLLNRDCPGADWRELAKRLGLCSLVETYKGAASPSRRLLQSYELAGGSLRGLLDALDSMGLAEEVRLLGRPDTSVKSQSSELKEDSAYGSQSVEEEEEEEDTALPARLKPASSVDPPALLPHTQQEQVH</sequence>
<keyword evidence="7" id="KW-0539">Nucleus</keyword>
<feature type="region of interest" description="Disordered" evidence="9">
    <location>
        <begin position="964"/>
        <end position="984"/>
    </location>
</feature>
<dbReference type="Gene3D" id="1.10.533.10">
    <property type="entry name" value="Death Domain, Fas"/>
    <property type="match status" value="2"/>
</dbReference>
<dbReference type="InterPro" id="IPR032397">
    <property type="entry name" value="RHD_dimer"/>
</dbReference>
<evidence type="ECO:0000256" key="6">
    <source>
        <dbReference type="ARBA" id="ARBA00023163"/>
    </source>
</evidence>
<dbReference type="PROSITE" id="PS50297">
    <property type="entry name" value="ANK_REP_REGION"/>
    <property type="match status" value="5"/>
</dbReference>
<keyword evidence="6" id="KW-0804">Transcription</keyword>
<feature type="domain" description="RHD" evidence="10">
    <location>
        <begin position="32"/>
        <end position="221"/>
    </location>
</feature>
<dbReference type="CDD" id="cd01177">
    <property type="entry name" value="IPT_NFkappaB"/>
    <property type="match status" value="1"/>
</dbReference>
<feature type="region of interest" description="Disordered" evidence="9">
    <location>
        <begin position="767"/>
        <end position="787"/>
    </location>
</feature>
<dbReference type="Gene3D" id="2.60.40.340">
    <property type="entry name" value="Rel homology domain (RHD), DNA-binding domain"/>
    <property type="match status" value="1"/>
</dbReference>
<name>A0ABM1K1U2_GEKJA</name>
<keyword evidence="3 8" id="KW-0040">ANK repeat</keyword>
<keyword evidence="11" id="KW-1185">Reference proteome</keyword>
<dbReference type="InterPro" id="IPR037059">
    <property type="entry name" value="RHD_DNA_bind_dom_sf"/>
</dbReference>
<dbReference type="PROSITE" id="PS50088">
    <property type="entry name" value="ANK_REPEAT"/>
    <property type="match status" value="5"/>
</dbReference>
<feature type="region of interest" description="Disordered" evidence="9">
    <location>
        <begin position="1"/>
        <end position="26"/>
    </location>
</feature>
<protein>
    <submittedName>
        <fullName evidence="12">Nuclear factor NF-kappa-B p100 subunit</fullName>
    </submittedName>
</protein>
<dbReference type="InterPro" id="IPR014756">
    <property type="entry name" value="Ig_E-set"/>
</dbReference>
<dbReference type="SMART" id="SM00429">
    <property type="entry name" value="IPT"/>
    <property type="match status" value="1"/>
</dbReference>
<evidence type="ECO:0000256" key="3">
    <source>
        <dbReference type="ARBA" id="ARBA00023043"/>
    </source>
</evidence>
<evidence type="ECO:0000256" key="4">
    <source>
        <dbReference type="ARBA" id="ARBA00023125"/>
    </source>
</evidence>
<dbReference type="InterPro" id="IPR030492">
    <property type="entry name" value="RHD_CS"/>
</dbReference>
<feature type="region of interest" description="Disordered" evidence="9">
    <location>
        <begin position="1067"/>
        <end position="1125"/>
    </location>
</feature>
<dbReference type="Pfam" id="PF12796">
    <property type="entry name" value="Ank_2"/>
    <property type="match status" value="2"/>
</dbReference>
<dbReference type="InterPro" id="IPR033926">
    <property type="entry name" value="IPT_NFkappaB"/>
</dbReference>
<feature type="compositionally biased region" description="Basic and acidic residues" evidence="9">
    <location>
        <begin position="920"/>
        <end position="938"/>
    </location>
</feature>
<dbReference type="SUPFAM" id="SSF47986">
    <property type="entry name" value="DEATH domain"/>
    <property type="match status" value="1"/>
</dbReference>
<keyword evidence="4" id="KW-0238">DNA-binding</keyword>
<dbReference type="Pfam" id="PF00023">
    <property type="entry name" value="Ank"/>
    <property type="match status" value="1"/>
</dbReference>
<dbReference type="InterPro" id="IPR008967">
    <property type="entry name" value="p53-like_TF_DNA-bd_sf"/>
</dbReference>
<dbReference type="SUPFAM" id="SSF49417">
    <property type="entry name" value="p53-like transcription factors"/>
    <property type="match status" value="1"/>
</dbReference>
<accession>A0ABM1K1U2</accession>
<dbReference type="RefSeq" id="XP_015267679.1">
    <property type="nucleotide sequence ID" value="XM_015412193.1"/>
</dbReference>
<feature type="repeat" description="ANK" evidence="8">
    <location>
        <begin position="622"/>
        <end position="655"/>
    </location>
</feature>
<gene>
    <name evidence="12" type="primary">NFKB2</name>
</gene>
<proteinExistence type="predicted"/>
<dbReference type="Pfam" id="PF16179">
    <property type="entry name" value="RHD_dimer"/>
    <property type="match status" value="1"/>
</dbReference>
<feature type="region of interest" description="Disordered" evidence="9">
    <location>
        <begin position="688"/>
        <end position="754"/>
    </location>
</feature>
<dbReference type="Gene3D" id="2.60.40.10">
    <property type="entry name" value="Immunoglobulins"/>
    <property type="match status" value="1"/>
</dbReference>
<dbReference type="Pfam" id="PF00531">
    <property type="entry name" value="Death"/>
    <property type="match status" value="1"/>
</dbReference>
<feature type="region of interest" description="Disordered" evidence="9">
    <location>
        <begin position="885"/>
        <end position="951"/>
    </location>
</feature>
<dbReference type="InterPro" id="IPR011539">
    <property type="entry name" value="RHD_DNA_bind_dom"/>
</dbReference>
<evidence type="ECO:0000256" key="9">
    <source>
        <dbReference type="SAM" id="MobiDB-lite"/>
    </source>
</evidence>